<evidence type="ECO:0000256" key="2">
    <source>
        <dbReference type="SAM" id="Phobius"/>
    </source>
</evidence>
<protein>
    <submittedName>
        <fullName evidence="4">Uncharacterized protein</fullName>
    </submittedName>
</protein>
<keyword evidence="3" id="KW-0732">Signal</keyword>
<accession>A0A9W7C3X5</accession>
<keyword evidence="2" id="KW-0812">Transmembrane</keyword>
<organism evidence="4 5">
    <name type="scientific">Triparma verrucosa</name>
    <dbReference type="NCBI Taxonomy" id="1606542"/>
    <lineage>
        <taxon>Eukaryota</taxon>
        <taxon>Sar</taxon>
        <taxon>Stramenopiles</taxon>
        <taxon>Ochrophyta</taxon>
        <taxon>Bolidophyceae</taxon>
        <taxon>Parmales</taxon>
        <taxon>Triparmaceae</taxon>
        <taxon>Triparma</taxon>
    </lineage>
</organism>
<name>A0A9W7C3X5_9STRA</name>
<keyword evidence="2" id="KW-0472">Membrane</keyword>
<feature type="transmembrane region" description="Helical" evidence="2">
    <location>
        <begin position="61"/>
        <end position="81"/>
    </location>
</feature>
<sequence>MLEFKVPLLTFTSKPNPTTMLFMRSTLLLLLLPLSLSFSPPPSFLPPRPSSTSLSVDSNYLIGGAVGLLGLGAGIGVVAFTEKQGERTVQRGGLSENTVTNLSGMFMEDVEVSSVNDVGGLVERLEEALKEAGGEVEDLSEEEIRRKQEEADDGW</sequence>
<feature type="region of interest" description="Disordered" evidence="1">
    <location>
        <begin position="131"/>
        <end position="155"/>
    </location>
</feature>
<dbReference type="Proteomes" id="UP001165160">
    <property type="component" value="Unassembled WGS sequence"/>
</dbReference>
<dbReference type="AlphaFoldDB" id="A0A9W7C3X5"/>
<feature type="chain" id="PRO_5040795705" evidence="3">
    <location>
        <begin position="38"/>
        <end position="155"/>
    </location>
</feature>
<gene>
    <name evidence="4" type="ORF">TrVE_jg9545</name>
</gene>
<evidence type="ECO:0000313" key="4">
    <source>
        <dbReference type="EMBL" id="GMH97793.1"/>
    </source>
</evidence>
<keyword evidence="5" id="KW-1185">Reference proteome</keyword>
<evidence type="ECO:0000256" key="3">
    <source>
        <dbReference type="SAM" id="SignalP"/>
    </source>
</evidence>
<comment type="caution">
    <text evidence="4">The sequence shown here is derived from an EMBL/GenBank/DDBJ whole genome shotgun (WGS) entry which is preliminary data.</text>
</comment>
<dbReference type="EMBL" id="BRXX01000206">
    <property type="protein sequence ID" value="GMH97793.1"/>
    <property type="molecule type" value="Genomic_DNA"/>
</dbReference>
<feature type="signal peptide" evidence="3">
    <location>
        <begin position="1"/>
        <end position="37"/>
    </location>
</feature>
<evidence type="ECO:0000256" key="1">
    <source>
        <dbReference type="SAM" id="MobiDB-lite"/>
    </source>
</evidence>
<keyword evidence="2" id="KW-1133">Transmembrane helix</keyword>
<proteinExistence type="predicted"/>
<reference evidence="5" key="1">
    <citation type="journal article" date="2023" name="Commun. Biol.">
        <title>Genome analysis of Parmales, the sister group of diatoms, reveals the evolutionary specialization of diatoms from phago-mixotrophs to photoautotrophs.</title>
        <authorList>
            <person name="Ban H."/>
            <person name="Sato S."/>
            <person name="Yoshikawa S."/>
            <person name="Yamada K."/>
            <person name="Nakamura Y."/>
            <person name="Ichinomiya M."/>
            <person name="Sato N."/>
            <person name="Blanc-Mathieu R."/>
            <person name="Endo H."/>
            <person name="Kuwata A."/>
            <person name="Ogata H."/>
        </authorList>
    </citation>
    <scope>NUCLEOTIDE SEQUENCE [LARGE SCALE GENOMIC DNA]</scope>
    <source>
        <strain evidence="5">NIES 3699</strain>
    </source>
</reference>
<evidence type="ECO:0000313" key="5">
    <source>
        <dbReference type="Proteomes" id="UP001165160"/>
    </source>
</evidence>